<evidence type="ECO:0000313" key="3">
    <source>
        <dbReference type="EMBL" id="CAB3965669.1"/>
    </source>
</evidence>
<evidence type="ECO:0000256" key="1">
    <source>
        <dbReference type="SAM" id="SignalP"/>
    </source>
</evidence>
<dbReference type="Proteomes" id="UP000494120">
    <property type="component" value="Unassembled WGS sequence"/>
</dbReference>
<dbReference type="InterPro" id="IPR050266">
    <property type="entry name" value="AB_hydrolase_sf"/>
</dbReference>
<feature type="chain" id="PRO_5033053094" evidence="1">
    <location>
        <begin position="28"/>
        <end position="312"/>
    </location>
</feature>
<protein>
    <submittedName>
        <fullName evidence="3">Alpha/beta hydrolase</fullName>
    </submittedName>
</protein>
<evidence type="ECO:0000313" key="6">
    <source>
        <dbReference type="Proteomes" id="UP000494301"/>
    </source>
</evidence>
<keyword evidence="5" id="KW-1185">Reference proteome</keyword>
<feature type="domain" description="AB hydrolase-1" evidence="2">
    <location>
        <begin position="56"/>
        <end position="295"/>
    </location>
</feature>
<proteinExistence type="predicted"/>
<dbReference type="PRINTS" id="PR00111">
    <property type="entry name" value="ABHYDROLASE"/>
</dbReference>
<dbReference type="GO" id="GO:0047372">
    <property type="term" value="F:monoacylglycerol lipase activity"/>
    <property type="evidence" value="ECO:0007669"/>
    <property type="project" value="TreeGrafter"/>
</dbReference>
<dbReference type="SUPFAM" id="SSF53474">
    <property type="entry name" value="alpha/beta-Hydrolases"/>
    <property type="match status" value="1"/>
</dbReference>
<keyword evidence="1" id="KW-0732">Signal</keyword>
<dbReference type="Gene3D" id="3.40.50.1820">
    <property type="entry name" value="alpha/beta hydrolase"/>
    <property type="match status" value="1"/>
</dbReference>
<accession>A0A6J5J234</accession>
<dbReference type="RefSeq" id="WP_122950449.1">
    <property type="nucleotide sequence ID" value="NZ_CABVQG010000071.1"/>
</dbReference>
<evidence type="ECO:0000313" key="5">
    <source>
        <dbReference type="Proteomes" id="UP000494120"/>
    </source>
</evidence>
<dbReference type="PANTHER" id="PTHR43798:SF33">
    <property type="entry name" value="HYDROLASE, PUTATIVE (AFU_ORTHOLOGUE AFUA_2G14860)-RELATED"/>
    <property type="match status" value="1"/>
</dbReference>
<dbReference type="InterPro" id="IPR029058">
    <property type="entry name" value="AB_hydrolase_fold"/>
</dbReference>
<dbReference type="Proteomes" id="UP000494301">
    <property type="component" value="Unassembled WGS sequence"/>
</dbReference>
<dbReference type="EMBL" id="CABWIL020000012">
    <property type="protein sequence ID" value="CAB3965669.1"/>
    <property type="molecule type" value="Genomic_DNA"/>
</dbReference>
<dbReference type="InterPro" id="IPR000073">
    <property type="entry name" value="AB_hydrolase_1"/>
</dbReference>
<organism evidence="3 6">
    <name type="scientific">Burkholderia aenigmatica</name>
    <dbReference type="NCBI Taxonomy" id="2015348"/>
    <lineage>
        <taxon>Bacteria</taxon>
        <taxon>Pseudomonadati</taxon>
        <taxon>Pseudomonadota</taxon>
        <taxon>Betaproteobacteria</taxon>
        <taxon>Burkholderiales</taxon>
        <taxon>Burkholderiaceae</taxon>
        <taxon>Burkholderia</taxon>
        <taxon>Burkholderia cepacia complex</taxon>
    </lineage>
</organism>
<dbReference type="PANTHER" id="PTHR43798">
    <property type="entry name" value="MONOACYLGLYCEROL LIPASE"/>
    <property type="match status" value="1"/>
</dbReference>
<feature type="signal peptide" evidence="1">
    <location>
        <begin position="1"/>
        <end position="27"/>
    </location>
</feature>
<name>A0A6J5J234_9BURK</name>
<sequence>MQSLGLWLRRAGAALAFLLAFQAQSYAAPAVVTEHSLTVNGIKLHYLEAGTGNGTPIVLLAGYGETSHMWLPLMPKLATNHVVIAPDLPGAGASDIPAGGYDKKTMAQDIHALVQALGFRDVEVVGHDIGLMVAYAYAAQYRDEARRLVLMDSFLPGVGNWQQYYYSPAKWHFAFYGETPLKLVQGRERIYLDHFWNDFAANPDHSMSEADRALYTSIYAQPGRMRAGFEWFHAFPQDIQDFQQFAKTPLQMPVLVLTGQKAAGRFTIDQVRVTAANVQGEVIEGAGHWLMSEAPDRTMGALVTFLNAGESR</sequence>
<dbReference type="AlphaFoldDB" id="A0A6J5J234"/>
<reference evidence="3 6" key="1">
    <citation type="submission" date="2020-04" db="EMBL/GenBank/DDBJ databases">
        <authorList>
            <person name="Depoorter E."/>
        </authorList>
    </citation>
    <scope>NUCLEOTIDE SEQUENCE [LARGE SCALE GENOMIC DNA]</scope>
    <source>
        <strain evidence="3 6">BCC0217</strain>
        <strain evidence="4 5">R-17378</strain>
    </source>
</reference>
<keyword evidence="3" id="KW-0378">Hydrolase</keyword>
<dbReference type="GO" id="GO:0046464">
    <property type="term" value="P:acylglycerol catabolic process"/>
    <property type="evidence" value="ECO:0007669"/>
    <property type="project" value="TreeGrafter"/>
</dbReference>
<evidence type="ECO:0000259" key="2">
    <source>
        <dbReference type="Pfam" id="PF00561"/>
    </source>
</evidence>
<evidence type="ECO:0000313" key="4">
    <source>
        <dbReference type="EMBL" id="VWD46916.1"/>
    </source>
</evidence>
<dbReference type="Pfam" id="PF00561">
    <property type="entry name" value="Abhydrolase_1"/>
    <property type="match status" value="1"/>
</dbReference>
<gene>
    <name evidence="4" type="ORF">BLA17378_08443</name>
    <name evidence="3" type="ORF">BLA3211_03545</name>
</gene>
<dbReference type="EMBL" id="CABVQG010000071">
    <property type="protein sequence ID" value="VWD46916.1"/>
    <property type="molecule type" value="Genomic_DNA"/>
</dbReference>
<dbReference type="GO" id="GO:0016020">
    <property type="term" value="C:membrane"/>
    <property type="evidence" value="ECO:0007669"/>
    <property type="project" value="TreeGrafter"/>
</dbReference>